<dbReference type="InterPro" id="IPR044946">
    <property type="entry name" value="Restrct_endonuc_typeI_TRD_sf"/>
</dbReference>
<dbReference type="GO" id="GO:0009307">
    <property type="term" value="P:DNA restriction-modification system"/>
    <property type="evidence" value="ECO:0007669"/>
    <property type="project" value="UniProtKB-KW"/>
</dbReference>
<dbReference type="GO" id="GO:0004519">
    <property type="term" value="F:endonuclease activity"/>
    <property type="evidence" value="ECO:0007669"/>
    <property type="project" value="UniProtKB-KW"/>
</dbReference>
<dbReference type="CDD" id="cd17249">
    <property type="entry name" value="RMtype1_S_EcoR124I-TRD2-CR2_like"/>
    <property type="match status" value="1"/>
</dbReference>
<dbReference type="CDD" id="cd17273">
    <property type="entry name" value="RMtype1_S_EcoJA69PI-TRD1-CR1_like"/>
    <property type="match status" value="1"/>
</dbReference>
<dbReference type="InterPro" id="IPR052021">
    <property type="entry name" value="Type-I_RS_S_subunit"/>
</dbReference>
<organism evidence="5 6">
    <name type="scientific">Saprospira grandis DSM 2844</name>
    <dbReference type="NCBI Taxonomy" id="694433"/>
    <lineage>
        <taxon>Bacteria</taxon>
        <taxon>Pseudomonadati</taxon>
        <taxon>Bacteroidota</taxon>
        <taxon>Saprospiria</taxon>
        <taxon>Saprospirales</taxon>
        <taxon>Saprospiraceae</taxon>
        <taxon>Saprospira</taxon>
    </lineage>
</organism>
<dbReference type="InterPro" id="IPR000055">
    <property type="entry name" value="Restrct_endonuc_typeI_TRD"/>
</dbReference>
<keyword evidence="2" id="KW-0680">Restriction system</keyword>
<reference evidence="6" key="1">
    <citation type="journal article" date="2012" name="Stand. Genomic Sci.">
        <title>Permanent draft genome sequence of the gliding predator Saprospira grandis strain Sa g1 (= HR1).</title>
        <authorList>
            <person name="Mavromatis K."/>
            <person name="Chertkov O."/>
            <person name="Lapidus A."/>
            <person name="Nolan M."/>
            <person name="Lucas S."/>
            <person name="Tice H."/>
            <person name="Del Rio T.G."/>
            <person name="Cheng J.F."/>
            <person name="Han C."/>
            <person name="Tapia R."/>
            <person name="Bruce D."/>
            <person name="Goodwin L.A."/>
            <person name="Pitluck S."/>
            <person name="Huntemann M."/>
            <person name="Liolios K."/>
            <person name="Pagani I."/>
            <person name="Ivanova N."/>
            <person name="Mikhailova N."/>
            <person name="Pati A."/>
            <person name="Chen A."/>
            <person name="Palaniappan K."/>
            <person name="Land M."/>
            <person name="Brambilla E.M."/>
            <person name="Rohde M."/>
            <person name="Spring S."/>
            <person name="Goker M."/>
            <person name="Detter J.C."/>
            <person name="Bristow J."/>
            <person name="Eisen J.A."/>
            <person name="Markowitz V."/>
            <person name="Hugenholtz P."/>
            <person name="Kyrpides N.C."/>
            <person name="Klenk H.P."/>
            <person name="Woyke T."/>
        </authorList>
    </citation>
    <scope>NUCLEOTIDE SEQUENCE [LARGE SCALE GENOMIC DNA]</scope>
    <source>
        <strain evidence="6">DSM 2844</strain>
    </source>
</reference>
<proteinExistence type="inferred from homology"/>
<feature type="domain" description="Type I restriction modification DNA specificity" evidence="4">
    <location>
        <begin position="3"/>
        <end position="170"/>
    </location>
</feature>
<sequence>MKNKDWKKVKLGEVCEIVSGSTPKRNNVEYWEEGIIPWVTPKDLSKLNTRFLEDIPEYITELGYRSCSTTLLPTNSLLFSSRAPIGHIAINKEPVCTNQGFKSFVPKTMLDVHYLYYTMYFFKEQVQALGTGSTFKEVSKRVISDFQIPLPPLAEQKAIAAQLDRADKVRQALAQSLADYDRLLAASFLDMFGDPVLNPKGWEVVKMSATCKKVLGGGTPSKSNQDFYEGDIPWVTPKDMKVKNIKISIDTITEEAISNSSVKLIPPKSLLMVMRSGILKKKLPLAINQVEVTINQDMKAFILKKDMVELQYIFYCFHLGQQKLLGKVRSVTADNLSFRDIKNFPIPLPPLSLQQQFAQLVERIERQKALIQSAQQSAEDLFGALLQAYFYEGKIG</sequence>
<evidence type="ECO:0000259" key="4">
    <source>
        <dbReference type="Pfam" id="PF01420"/>
    </source>
</evidence>
<dbReference type="RefSeq" id="WP_002656363.1">
    <property type="nucleotide sequence ID" value="NZ_JH719942.1"/>
</dbReference>
<dbReference type="EMBL" id="JH719942">
    <property type="protein sequence ID" value="EJF51860.1"/>
    <property type="molecule type" value="Genomic_DNA"/>
</dbReference>
<dbReference type="SUPFAM" id="SSF116734">
    <property type="entry name" value="DNA methylase specificity domain"/>
    <property type="match status" value="2"/>
</dbReference>
<keyword evidence="3" id="KW-0238">DNA-binding</keyword>
<comment type="similarity">
    <text evidence="1">Belongs to the type-I restriction system S methylase family.</text>
</comment>
<keyword evidence="5" id="KW-0378">Hydrolase</keyword>
<evidence type="ECO:0000313" key="6">
    <source>
        <dbReference type="Proteomes" id="UP000005113"/>
    </source>
</evidence>
<dbReference type="HOGENOM" id="CLU_021095_1_2_10"/>
<evidence type="ECO:0000256" key="2">
    <source>
        <dbReference type="ARBA" id="ARBA00022747"/>
    </source>
</evidence>
<dbReference type="Pfam" id="PF01420">
    <property type="entry name" value="Methylase_S"/>
    <property type="match status" value="2"/>
</dbReference>
<evidence type="ECO:0000256" key="3">
    <source>
        <dbReference type="ARBA" id="ARBA00023125"/>
    </source>
</evidence>
<dbReference type="PANTHER" id="PTHR30408:SF12">
    <property type="entry name" value="TYPE I RESTRICTION ENZYME MJAVIII SPECIFICITY SUBUNIT"/>
    <property type="match status" value="1"/>
</dbReference>
<dbReference type="Gene3D" id="3.90.220.20">
    <property type="entry name" value="DNA methylase specificity domains"/>
    <property type="match status" value="2"/>
</dbReference>
<keyword evidence="5" id="KW-0255">Endonuclease</keyword>
<gene>
    <name evidence="5" type="ORF">SapgrDRAFT_0101</name>
</gene>
<dbReference type="PANTHER" id="PTHR30408">
    <property type="entry name" value="TYPE-1 RESTRICTION ENZYME ECOKI SPECIFICITY PROTEIN"/>
    <property type="match status" value="1"/>
</dbReference>
<dbReference type="AlphaFoldDB" id="J1HZP6"/>
<protein>
    <submittedName>
        <fullName evidence="5">Restriction endonuclease S subunit</fullName>
    </submittedName>
</protein>
<dbReference type="OrthoDB" id="9816225at2"/>
<evidence type="ECO:0000256" key="1">
    <source>
        <dbReference type="ARBA" id="ARBA00010923"/>
    </source>
</evidence>
<keyword evidence="5" id="KW-0540">Nuclease</keyword>
<dbReference type="GO" id="GO:0003677">
    <property type="term" value="F:DNA binding"/>
    <property type="evidence" value="ECO:0007669"/>
    <property type="project" value="UniProtKB-KW"/>
</dbReference>
<evidence type="ECO:0000313" key="5">
    <source>
        <dbReference type="EMBL" id="EJF51860.1"/>
    </source>
</evidence>
<dbReference type="Proteomes" id="UP000005113">
    <property type="component" value="Unassembled WGS sequence"/>
</dbReference>
<name>J1HZP6_9BACT</name>
<feature type="domain" description="Type I restriction modification DNA specificity" evidence="4">
    <location>
        <begin position="199"/>
        <end position="373"/>
    </location>
</feature>
<accession>J1HZP6</accession>